<dbReference type="AlphaFoldDB" id="A0A8H4JB09"/>
<comment type="caution">
    <text evidence="1">The sequence shown here is derived from an EMBL/GenBank/DDBJ whole genome shotgun (WGS) entry which is preliminary data.</text>
</comment>
<dbReference type="Proteomes" id="UP000605986">
    <property type="component" value="Unassembled WGS sequence"/>
</dbReference>
<protein>
    <submittedName>
        <fullName evidence="1">Uncharacterized protein</fullName>
    </submittedName>
</protein>
<organism evidence="1 2">
    <name type="scientific">Fusarium austroafricanum</name>
    <dbReference type="NCBI Taxonomy" id="2364996"/>
    <lineage>
        <taxon>Eukaryota</taxon>
        <taxon>Fungi</taxon>
        <taxon>Dikarya</taxon>
        <taxon>Ascomycota</taxon>
        <taxon>Pezizomycotina</taxon>
        <taxon>Sordariomycetes</taxon>
        <taxon>Hypocreomycetidae</taxon>
        <taxon>Hypocreales</taxon>
        <taxon>Nectriaceae</taxon>
        <taxon>Fusarium</taxon>
        <taxon>Fusarium concolor species complex</taxon>
    </lineage>
</organism>
<accession>A0A8H4JB09</accession>
<gene>
    <name evidence="1" type="ORF">F53441_14601</name>
</gene>
<reference evidence="1" key="1">
    <citation type="submission" date="2020-01" db="EMBL/GenBank/DDBJ databases">
        <title>Identification and distribution of gene clusters putatively required for synthesis of sphingolipid metabolism inhibitors in phylogenetically diverse species of the filamentous fungus Fusarium.</title>
        <authorList>
            <person name="Kim H.-S."/>
            <person name="Busman M."/>
            <person name="Brown D.W."/>
            <person name="Divon H."/>
            <person name="Uhlig S."/>
            <person name="Proctor R.H."/>
        </authorList>
    </citation>
    <scope>NUCLEOTIDE SEQUENCE</scope>
    <source>
        <strain evidence="1">NRRL 53441</strain>
    </source>
</reference>
<dbReference type="EMBL" id="JAADJG010001480">
    <property type="protein sequence ID" value="KAF4415729.1"/>
    <property type="molecule type" value="Genomic_DNA"/>
</dbReference>
<evidence type="ECO:0000313" key="2">
    <source>
        <dbReference type="Proteomes" id="UP000605986"/>
    </source>
</evidence>
<evidence type="ECO:0000313" key="1">
    <source>
        <dbReference type="EMBL" id="KAF4415729.1"/>
    </source>
</evidence>
<dbReference type="OrthoDB" id="10642361at2759"/>
<sequence>MTGEIGPMEGCVYDVDTGVFKIERWAMEAAKRRWAIICHPYTDLRVAPPWQRTEPMIKEVMIMLRSNPDIIEEDEEDEG</sequence>
<proteinExistence type="predicted"/>
<keyword evidence="2" id="KW-1185">Reference proteome</keyword>
<name>A0A8H4JB09_9HYPO</name>